<dbReference type="PANTHER" id="PTHR31286:SF99">
    <property type="entry name" value="DUF4283 DOMAIN-CONTAINING PROTEIN"/>
    <property type="match status" value="1"/>
</dbReference>
<proteinExistence type="predicted"/>
<reference evidence="2" key="2">
    <citation type="submission" date="2022-01" db="EMBL/GenBank/DDBJ databases">
        <authorList>
            <person name="Yamashiro T."/>
            <person name="Shiraishi A."/>
            <person name="Satake H."/>
            <person name="Nakayama K."/>
        </authorList>
    </citation>
    <scope>NUCLEOTIDE SEQUENCE</scope>
</reference>
<dbReference type="InterPro" id="IPR025558">
    <property type="entry name" value="DUF4283"/>
</dbReference>
<dbReference type="Proteomes" id="UP001151760">
    <property type="component" value="Unassembled WGS sequence"/>
</dbReference>
<dbReference type="InterPro" id="IPR040256">
    <property type="entry name" value="At4g02000-like"/>
</dbReference>
<name>A0ABQ4WK50_9ASTR</name>
<dbReference type="Pfam" id="PF14111">
    <property type="entry name" value="DUF4283"/>
    <property type="match status" value="1"/>
</dbReference>
<accession>A0ABQ4WK50</accession>
<dbReference type="PANTHER" id="PTHR31286">
    <property type="entry name" value="GLYCINE-RICH CELL WALL STRUCTURAL PROTEIN 1.8-LIKE"/>
    <property type="match status" value="1"/>
</dbReference>
<gene>
    <name evidence="2" type="ORF">Tco_0626609</name>
</gene>
<protein>
    <submittedName>
        <fullName evidence="2">Zinc knuckle CX2CX4HX4C containing protein</fullName>
    </submittedName>
</protein>
<dbReference type="EMBL" id="BQNB010008712">
    <property type="protein sequence ID" value="GJS53247.1"/>
    <property type="molecule type" value="Genomic_DNA"/>
</dbReference>
<feature type="domain" description="DUF4283" evidence="1">
    <location>
        <begin position="184"/>
        <end position="261"/>
    </location>
</feature>
<reference evidence="2" key="1">
    <citation type="journal article" date="2022" name="Int. J. Mol. Sci.">
        <title>Draft Genome of Tanacetum Coccineum: Genomic Comparison of Closely Related Tanacetum-Family Plants.</title>
        <authorList>
            <person name="Yamashiro T."/>
            <person name="Shiraishi A."/>
            <person name="Nakayama K."/>
            <person name="Satake H."/>
        </authorList>
    </citation>
    <scope>NUCLEOTIDE SEQUENCE</scope>
</reference>
<evidence type="ECO:0000313" key="3">
    <source>
        <dbReference type="Proteomes" id="UP001151760"/>
    </source>
</evidence>
<evidence type="ECO:0000259" key="1">
    <source>
        <dbReference type="Pfam" id="PF14111"/>
    </source>
</evidence>
<comment type="caution">
    <text evidence="2">The sequence shown here is derived from an EMBL/GenBank/DDBJ whole genome shotgun (WGS) entry which is preliminary data.</text>
</comment>
<evidence type="ECO:0000313" key="2">
    <source>
        <dbReference type="EMBL" id="GJS53247.1"/>
    </source>
</evidence>
<sequence>MDNQSNASKIRDKTARNLGAGAFGVSCDGSPKASNLSPLISLNATINMPRSLYNVDVAATFGVPLTIVGDLDVLIKYIEGGKHNELLSGMTDDKCMSVMDALGAICDSIQVENSIPSKSKPSDPIIQSMDISTKATSYARVAGASAKDKQKVNYNFRPLMADPIFEGVNISIPHKVVKKVSTHFEHTLYGYFIRKIMVFLVVEYYAKNNWAKHRLKMTMMNTKGFFFFKFNTQAGLEAVLQGGPWMIHNSLIILKKWSMDTRLLKKELTRILIWVKLHDVPIQVFEEDGLSLIAMSLIEVNSKADLVDAVTIGIPSLIGDGFTKETIRVEYKWRPPKCDLCMIFGHVHDHFPKKVVSPPIITTSNVVTPVVEKTNDGFQTTAGTSSKKDNITMSNSYSAFNDEEEDEENMYDESANLFPKTKTSGSSYFTAAIGYLVQLSHLF</sequence>
<organism evidence="2 3">
    <name type="scientific">Tanacetum coccineum</name>
    <dbReference type="NCBI Taxonomy" id="301880"/>
    <lineage>
        <taxon>Eukaryota</taxon>
        <taxon>Viridiplantae</taxon>
        <taxon>Streptophyta</taxon>
        <taxon>Embryophyta</taxon>
        <taxon>Tracheophyta</taxon>
        <taxon>Spermatophyta</taxon>
        <taxon>Magnoliopsida</taxon>
        <taxon>eudicotyledons</taxon>
        <taxon>Gunneridae</taxon>
        <taxon>Pentapetalae</taxon>
        <taxon>asterids</taxon>
        <taxon>campanulids</taxon>
        <taxon>Asterales</taxon>
        <taxon>Asteraceae</taxon>
        <taxon>Asteroideae</taxon>
        <taxon>Anthemideae</taxon>
        <taxon>Anthemidinae</taxon>
        <taxon>Tanacetum</taxon>
    </lineage>
</organism>
<keyword evidence="3" id="KW-1185">Reference proteome</keyword>